<dbReference type="GO" id="GO:0003677">
    <property type="term" value="F:DNA binding"/>
    <property type="evidence" value="ECO:0007669"/>
    <property type="project" value="UniProtKB-KW"/>
</dbReference>
<dbReference type="GO" id="GO:0005886">
    <property type="term" value="C:plasma membrane"/>
    <property type="evidence" value="ECO:0007669"/>
    <property type="project" value="UniProtKB-SubCell"/>
</dbReference>
<dbReference type="AlphaFoldDB" id="A0A554WVH7"/>
<sequence>MTLDPRHPVRIFLSQQPWFHDLEATTQHELVHAMLLQRAARGELLVRRGTEVVAWWAVLAGMAKLQTEGPHGRVSAFLGVPAGEWFGEGTVLKGSPWRYDVVAVRDTTLVGMPLAWFRRLHATHLPFNHFLIERLNERLGQAMTTIEAGRLRTPQERVAQILLMFCSAGVPRITLSQEDLGHLAGLSRQTINRVLKQFEARGWVTLDFNRVEVCCSASLHALLPQFGRAALDRWPQHPHGWWPRRIIAPMRWLLDFAPLVAFFVAYRWDGIYTATAVLMAATTVQMAIIYALDRRLQALHKITLALIWVFGALTLALHDERFIKWKPAVLYGALALTLAAALWGWRRNVLQLLLGSQLPLPSTVWHRLTVAWIAYCVFMAVLNGVVAAWWSTDAWVDFKLWGYIFPLAFIVGQGLYVARHLKDDTA</sequence>
<dbReference type="InterPro" id="IPR018490">
    <property type="entry name" value="cNMP-bd_dom_sf"/>
</dbReference>
<dbReference type="SUPFAM" id="SSF51206">
    <property type="entry name" value="cAMP-binding domain-like"/>
    <property type="match status" value="1"/>
</dbReference>
<protein>
    <recommendedName>
        <fullName evidence="8">Inner membrane-spanning protein YciB</fullName>
    </recommendedName>
</protein>
<evidence type="ECO:0000313" key="12">
    <source>
        <dbReference type="Proteomes" id="UP000318554"/>
    </source>
</evidence>
<dbReference type="GO" id="GO:0006355">
    <property type="term" value="P:regulation of DNA-templated transcription"/>
    <property type="evidence" value="ECO:0007669"/>
    <property type="project" value="InterPro"/>
</dbReference>
<dbReference type="InterPro" id="IPR012318">
    <property type="entry name" value="HTH_CRP"/>
</dbReference>
<feature type="transmembrane region" description="Helical" evidence="8">
    <location>
        <begin position="299"/>
        <end position="316"/>
    </location>
</feature>
<keyword evidence="7" id="KW-0804">Transcription</keyword>
<evidence type="ECO:0000313" key="11">
    <source>
        <dbReference type="EMBL" id="TSE27578.1"/>
    </source>
</evidence>
<dbReference type="SMART" id="SM00100">
    <property type="entry name" value="cNMP"/>
    <property type="match status" value="1"/>
</dbReference>
<keyword evidence="6 8" id="KW-0472">Membrane</keyword>
<comment type="function">
    <text evidence="8">Plays a role in cell envelope biogenesis, maintenance of cell envelope integrity and membrane homeostasis.</text>
</comment>
<evidence type="ECO:0000256" key="6">
    <source>
        <dbReference type="ARBA" id="ARBA00023136"/>
    </source>
</evidence>
<gene>
    <name evidence="8 11" type="primary">yciB</name>
    <name evidence="11" type="ORF">Taqua_00309</name>
</gene>
<dbReference type="Gene3D" id="1.10.10.10">
    <property type="entry name" value="Winged helix-like DNA-binding domain superfamily/Winged helix DNA-binding domain"/>
    <property type="match status" value="1"/>
</dbReference>
<keyword evidence="3 8" id="KW-1133">Transmembrane helix</keyword>
<keyword evidence="12" id="KW-1185">Reference proteome</keyword>
<feature type="domain" description="Cyclic nucleotide-binding" evidence="9">
    <location>
        <begin position="18"/>
        <end position="138"/>
    </location>
</feature>
<accession>A0A554WVH7</accession>
<organism evidence="11 12">
    <name type="scientific">Tepidimonas aquatica</name>
    <dbReference type="NCBI Taxonomy" id="247482"/>
    <lineage>
        <taxon>Bacteria</taxon>
        <taxon>Pseudomonadati</taxon>
        <taxon>Pseudomonadota</taxon>
        <taxon>Betaproteobacteria</taxon>
        <taxon>Burkholderiales</taxon>
        <taxon>Tepidimonas</taxon>
    </lineage>
</organism>
<keyword evidence="2 8" id="KW-0812">Transmembrane</keyword>
<feature type="transmembrane region" description="Helical" evidence="8">
    <location>
        <begin position="400"/>
        <end position="418"/>
    </location>
</feature>
<reference evidence="11 12" key="1">
    <citation type="submission" date="2019-07" db="EMBL/GenBank/DDBJ databases">
        <title>Tepidimonas aquatica CLN-1 draft genome.</title>
        <authorList>
            <person name="Da Costa M.S."/>
            <person name="Froufe H.J.C."/>
            <person name="Egas C."/>
            <person name="Albuquerque L."/>
        </authorList>
    </citation>
    <scope>NUCLEOTIDE SEQUENCE [LARGE SCALE GENOMIC DNA]</scope>
    <source>
        <strain evidence="11 12">CLN-1</strain>
    </source>
</reference>
<dbReference type="HAMAP" id="MF_00189">
    <property type="entry name" value="YciB"/>
    <property type="match status" value="1"/>
</dbReference>
<comment type="similarity">
    <text evidence="8">Belongs to the YciB family.</text>
</comment>
<evidence type="ECO:0000256" key="4">
    <source>
        <dbReference type="ARBA" id="ARBA00023015"/>
    </source>
</evidence>
<keyword evidence="8" id="KW-0997">Cell inner membrane</keyword>
<dbReference type="PROSITE" id="PS50042">
    <property type="entry name" value="CNMP_BINDING_3"/>
    <property type="match status" value="1"/>
</dbReference>
<dbReference type="SMART" id="SM00419">
    <property type="entry name" value="HTH_CRP"/>
    <property type="match status" value="1"/>
</dbReference>
<proteinExistence type="inferred from homology"/>
<evidence type="ECO:0000256" key="5">
    <source>
        <dbReference type="ARBA" id="ARBA00023125"/>
    </source>
</evidence>
<dbReference type="SUPFAM" id="SSF46785">
    <property type="entry name" value="Winged helix' DNA-binding domain"/>
    <property type="match status" value="1"/>
</dbReference>
<keyword evidence="4" id="KW-0805">Transcription regulation</keyword>
<comment type="caution">
    <text evidence="11">The sequence shown here is derived from an EMBL/GenBank/DDBJ whole genome shotgun (WGS) entry which is preliminary data.</text>
</comment>
<dbReference type="Pfam" id="PF00027">
    <property type="entry name" value="cNMP_binding"/>
    <property type="match status" value="1"/>
</dbReference>
<evidence type="ECO:0000256" key="8">
    <source>
        <dbReference type="HAMAP-Rule" id="MF_00189"/>
    </source>
</evidence>
<dbReference type="Pfam" id="PF04279">
    <property type="entry name" value="IspA"/>
    <property type="match status" value="1"/>
</dbReference>
<feature type="transmembrane region" description="Helical" evidence="8">
    <location>
        <begin position="274"/>
        <end position="292"/>
    </location>
</feature>
<feature type="transmembrane region" description="Helical" evidence="8">
    <location>
        <begin position="328"/>
        <end position="345"/>
    </location>
</feature>
<evidence type="ECO:0000256" key="1">
    <source>
        <dbReference type="ARBA" id="ARBA00022475"/>
    </source>
</evidence>
<dbReference type="Pfam" id="PF13545">
    <property type="entry name" value="HTH_Crp_2"/>
    <property type="match status" value="1"/>
</dbReference>
<dbReference type="CDD" id="cd00038">
    <property type="entry name" value="CAP_ED"/>
    <property type="match status" value="1"/>
</dbReference>
<dbReference type="PROSITE" id="PS51063">
    <property type="entry name" value="HTH_CRP_2"/>
    <property type="match status" value="1"/>
</dbReference>
<keyword evidence="5" id="KW-0238">DNA-binding</keyword>
<dbReference type="NCBIfam" id="NF001325">
    <property type="entry name" value="PRK00259.1-3"/>
    <property type="match status" value="1"/>
</dbReference>
<dbReference type="Gene3D" id="2.60.120.10">
    <property type="entry name" value="Jelly Rolls"/>
    <property type="match status" value="1"/>
</dbReference>
<feature type="domain" description="HTH crp-type" evidence="10">
    <location>
        <begin position="152"/>
        <end position="212"/>
    </location>
</feature>
<comment type="subcellular location">
    <subcellularLocation>
        <location evidence="8">Cell inner membrane</location>
        <topology evidence="8">Multi-pass membrane protein</topology>
    </subcellularLocation>
</comment>
<evidence type="ECO:0000259" key="10">
    <source>
        <dbReference type="PROSITE" id="PS51063"/>
    </source>
</evidence>
<evidence type="ECO:0000256" key="7">
    <source>
        <dbReference type="ARBA" id="ARBA00023163"/>
    </source>
</evidence>
<evidence type="ECO:0000259" key="9">
    <source>
        <dbReference type="PROSITE" id="PS50042"/>
    </source>
</evidence>
<evidence type="ECO:0000256" key="2">
    <source>
        <dbReference type="ARBA" id="ARBA00022692"/>
    </source>
</evidence>
<dbReference type="EMBL" id="VJNA01000003">
    <property type="protein sequence ID" value="TSE27578.1"/>
    <property type="molecule type" value="Genomic_DNA"/>
</dbReference>
<dbReference type="Proteomes" id="UP000318554">
    <property type="component" value="Unassembled WGS sequence"/>
</dbReference>
<dbReference type="InterPro" id="IPR006008">
    <property type="entry name" value="YciB"/>
</dbReference>
<dbReference type="InterPro" id="IPR000595">
    <property type="entry name" value="cNMP-bd_dom"/>
</dbReference>
<dbReference type="InterPro" id="IPR036390">
    <property type="entry name" value="WH_DNA-bd_sf"/>
</dbReference>
<name>A0A554WVH7_9BURK</name>
<evidence type="ECO:0000256" key="3">
    <source>
        <dbReference type="ARBA" id="ARBA00022989"/>
    </source>
</evidence>
<dbReference type="PANTHER" id="PTHR36917">
    <property type="entry name" value="INTRACELLULAR SEPTATION PROTEIN A-RELATED"/>
    <property type="match status" value="1"/>
</dbReference>
<keyword evidence="1 8" id="KW-1003">Cell membrane</keyword>
<dbReference type="InterPro" id="IPR036388">
    <property type="entry name" value="WH-like_DNA-bd_sf"/>
</dbReference>
<dbReference type="PANTHER" id="PTHR36917:SF1">
    <property type="entry name" value="INNER MEMBRANE-SPANNING PROTEIN YCIB"/>
    <property type="match status" value="1"/>
</dbReference>
<feature type="transmembrane region" description="Helical" evidence="8">
    <location>
        <begin position="365"/>
        <end position="388"/>
    </location>
</feature>
<dbReference type="InterPro" id="IPR014710">
    <property type="entry name" value="RmlC-like_jellyroll"/>
</dbReference>